<dbReference type="EMBL" id="PHFW01000002">
    <property type="protein sequence ID" value="PQM28847.1"/>
    <property type="molecule type" value="Genomic_DNA"/>
</dbReference>
<dbReference type="CDD" id="cd05233">
    <property type="entry name" value="SDR_c"/>
    <property type="match status" value="1"/>
</dbReference>
<comment type="caution">
    <text evidence="3">The sequence shown here is derived from an EMBL/GenBank/DDBJ whole genome shotgun (WGS) entry which is preliminary data.</text>
</comment>
<dbReference type="InterPro" id="IPR036291">
    <property type="entry name" value="NAD(P)-bd_dom_sf"/>
</dbReference>
<evidence type="ECO:0000256" key="2">
    <source>
        <dbReference type="ARBA" id="ARBA00023002"/>
    </source>
</evidence>
<dbReference type="FunFam" id="3.40.50.720:FF:000084">
    <property type="entry name" value="Short-chain dehydrogenase reductase"/>
    <property type="match status" value="1"/>
</dbReference>
<dbReference type="AlphaFoldDB" id="A0A2S8B923"/>
<dbReference type="OrthoDB" id="5457012at2"/>
<keyword evidence="2" id="KW-0560">Oxidoreductase</keyword>
<evidence type="ECO:0000256" key="1">
    <source>
        <dbReference type="ARBA" id="ARBA00006484"/>
    </source>
</evidence>
<dbReference type="Pfam" id="PF13561">
    <property type="entry name" value="adh_short_C2"/>
    <property type="match status" value="1"/>
</dbReference>
<evidence type="ECO:0000313" key="3">
    <source>
        <dbReference type="EMBL" id="PQM28847.1"/>
    </source>
</evidence>
<name>A0A2S8B923_9SPHN</name>
<organism evidence="3 4">
    <name type="scientific">Sphingopyxis lindanitolerans</name>
    <dbReference type="NCBI Taxonomy" id="2054227"/>
    <lineage>
        <taxon>Bacteria</taxon>
        <taxon>Pseudomonadati</taxon>
        <taxon>Pseudomonadota</taxon>
        <taxon>Alphaproteobacteria</taxon>
        <taxon>Sphingomonadales</taxon>
        <taxon>Sphingomonadaceae</taxon>
        <taxon>Sphingopyxis</taxon>
    </lineage>
</organism>
<dbReference type="Proteomes" id="UP000238954">
    <property type="component" value="Chromosome"/>
</dbReference>
<reference evidence="4" key="1">
    <citation type="submission" date="2017-11" db="EMBL/GenBank/DDBJ databases">
        <title>The complete genome sequence of Sphingopyxis pomeranensis sp. nov. strain WS5A3p.</title>
        <authorList>
            <person name="Kaminski M.A."/>
        </authorList>
    </citation>
    <scope>NUCLEOTIDE SEQUENCE [LARGE SCALE GENOMIC DNA]</scope>
    <source>
        <strain evidence="4">WS5A3p</strain>
    </source>
</reference>
<accession>A0A2S8B923</accession>
<dbReference type="PRINTS" id="PR00081">
    <property type="entry name" value="GDHRDH"/>
</dbReference>
<dbReference type="SUPFAM" id="SSF51735">
    <property type="entry name" value="NAD(P)-binding Rossmann-fold domains"/>
    <property type="match status" value="1"/>
</dbReference>
<keyword evidence="4" id="KW-1185">Reference proteome</keyword>
<dbReference type="Gene3D" id="3.40.50.720">
    <property type="entry name" value="NAD(P)-binding Rossmann-like Domain"/>
    <property type="match status" value="1"/>
</dbReference>
<sequence length="258" mass="27106">MPTPPGSSGLKKAEPVASRAPLALVTGAGRGIGHAIAKGLLEDGWHVIATDCDADALDALARSSPDRLPLSIEVLDVTDRAAVAAVFDRYGSLDLLVNNAGIPGRRCAIGTISEAEFRKVLGVNMFGMFIASQEALRRMDEGAAIINIASASYLVSPNVPHYGMTKGAVISLTRSMAMEFRRRGISVNAVGPGAIDTLMQGTLSAEHRAHLARTYSDGPMPPDVIAAAVRYLASPHGRRTRGQALLVDEGTGLGIDLW</sequence>
<proteinExistence type="inferred from homology"/>
<comment type="similarity">
    <text evidence="1">Belongs to the short-chain dehydrogenases/reductases (SDR) family.</text>
</comment>
<dbReference type="PANTHER" id="PTHR42760">
    <property type="entry name" value="SHORT-CHAIN DEHYDROGENASES/REDUCTASES FAMILY MEMBER"/>
    <property type="match status" value="1"/>
</dbReference>
<gene>
    <name evidence="3" type="ORF">CVO77_10545</name>
</gene>
<dbReference type="PRINTS" id="PR00080">
    <property type="entry name" value="SDRFAMILY"/>
</dbReference>
<dbReference type="InterPro" id="IPR002347">
    <property type="entry name" value="SDR_fam"/>
</dbReference>
<protein>
    <submittedName>
        <fullName evidence="3">3-oxoacyl-ACP reductase</fullName>
    </submittedName>
</protein>
<dbReference type="PROSITE" id="PS00061">
    <property type="entry name" value="ADH_SHORT"/>
    <property type="match status" value="1"/>
</dbReference>
<dbReference type="GO" id="GO:0016616">
    <property type="term" value="F:oxidoreductase activity, acting on the CH-OH group of donors, NAD or NADP as acceptor"/>
    <property type="evidence" value="ECO:0007669"/>
    <property type="project" value="TreeGrafter"/>
</dbReference>
<dbReference type="PANTHER" id="PTHR42760:SF115">
    <property type="entry name" value="3-OXOACYL-[ACYL-CARRIER-PROTEIN] REDUCTASE FABG"/>
    <property type="match status" value="1"/>
</dbReference>
<evidence type="ECO:0000313" key="4">
    <source>
        <dbReference type="Proteomes" id="UP000238954"/>
    </source>
</evidence>
<dbReference type="InterPro" id="IPR020904">
    <property type="entry name" value="Sc_DH/Rdtase_CS"/>
</dbReference>